<evidence type="ECO:0000313" key="1">
    <source>
        <dbReference type="EMBL" id="GKV32424.1"/>
    </source>
</evidence>
<organism evidence="1 2">
    <name type="scientific">Rubroshorea leprosula</name>
    <dbReference type="NCBI Taxonomy" id="152421"/>
    <lineage>
        <taxon>Eukaryota</taxon>
        <taxon>Viridiplantae</taxon>
        <taxon>Streptophyta</taxon>
        <taxon>Embryophyta</taxon>
        <taxon>Tracheophyta</taxon>
        <taxon>Spermatophyta</taxon>
        <taxon>Magnoliopsida</taxon>
        <taxon>eudicotyledons</taxon>
        <taxon>Gunneridae</taxon>
        <taxon>Pentapetalae</taxon>
        <taxon>rosids</taxon>
        <taxon>malvids</taxon>
        <taxon>Malvales</taxon>
        <taxon>Dipterocarpaceae</taxon>
        <taxon>Rubroshorea</taxon>
    </lineage>
</organism>
<evidence type="ECO:0000313" key="2">
    <source>
        <dbReference type="Proteomes" id="UP001054252"/>
    </source>
</evidence>
<dbReference type="EMBL" id="BPVZ01000095">
    <property type="protein sequence ID" value="GKV32424.1"/>
    <property type="molecule type" value="Genomic_DNA"/>
</dbReference>
<sequence length="34" mass="3971">MLALKKRKTEGKPTHTQMAYPCRKIGHRVCILNF</sequence>
<dbReference type="Proteomes" id="UP001054252">
    <property type="component" value="Unassembled WGS sequence"/>
</dbReference>
<keyword evidence="2" id="KW-1185">Reference proteome</keyword>
<comment type="caution">
    <text evidence="1">The sequence shown here is derived from an EMBL/GenBank/DDBJ whole genome shotgun (WGS) entry which is preliminary data.</text>
</comment>
<proteinExistence type="predicted"/>
<gene>
    <name evidence="1" type="ORF">SLEP1_g41035</name>
</gene>
<protein>
    <submittedName>
        <fullName evidence="1">Uncharacterized protein</fullName>
    </submittedName>
</protein>
<reference evidence="1 2" key="1">
    <citation type="journal article" date="2021" name="Commun. Biol.">
        <title>The genome of Shorea leprosula (Dipterocarpaceae) highlights the ecological relevance of drought in aseasonal tropical rainforests.</title>
        <authorList>
            <person name="Ng K.K.S."/>
            <person name="Kobayashi M.J."/>
            <person name="Fawcett J.A."/>
            <person name="Hatakeyama M."/>
            <person name="Paape T."/>
            <person name="Ng C.H."/>
            <person name="Ang C.C."/>
            <person name="Tnah L.H."/>
            <person name="Lee C.T."/>
            <person name="Nishiyama T."/>
            <person name="Sese J."/>
            <person name="O'Brien M.J."/>
            <person name="Copetti D."/>
            <person name="Mohd Noor M.I."/>
            <person name="Ong R.C."/>
            <person name="Putra M."/>
            <person name="Sireger I.Z."/>
            <person name="Indrioko S."/>
            <person name="Kosugi Y."/>
            <person name="Izuno A."/>
            <person name="Isagi Y."/>
            <person name="Lee S.L."/>
            <person name="Shimizu K.K."/>
        </authorList>
    </citation>
    <scope>NUCLEOTIDE SEQUENCE [LARGE SCALE GENOMIC DNA]</scope>
    <source>
        <strain evidence="1">214</strain>
    </source>
</reference>
<dbReference type="AlphaFoldDB" id="A0AAV5L651"/>
<name>A0AAV5L651_9ROSI</name>
<accession>A0AAV5L651</accession>